<dbReference type="InterPro" id="IPR011678">
    <property type="entry name" value="EMC1_C"/>
</dbReference>
<dbReference type="PANTHER" id="PTHR21573:SF0">
    <property type="entry name" value="ER MEMBRANE PROTEIN COMPLEX SUBUNIT 1"/>
    <property type="match status" value="1"/>
</dbReference>
<dbReference type="OrthoDB" id="28092at2759"/>
<feature type="transmembrane region" description="Helical" evidence="11">
    <location>
        <begin position="1042"/>
        <end position="1062"/>
    </location>
</feature>
<dbReference type="EnsemblMetazoa" id="SSS_7960s_mrna">
    <property type="protein sequence ID" value="KAF7493379.1"/>
    <property type="gene ID" value="SSS_7960"/>
</dbReference>
<reference evidence="16" key="3">
    <citation type="submission" date="2022-06" db="UniProtKB">
        <authorList>
            <consortium name="EnsemblMetazoa"/>
        </authorList>
    </citation>
    <scope>IDENTIFICATION</scope>
</reference>
<protein>
    <recommendedName>
        <fullName evidence="4">ER membrane protein complex subunit 1</fullName>
    </recommendedName>
</protein>
<dbReference type="InterPro" id="IPR011047">
    <property type="entry name" value="Quinoprotein_ADH-like_sf"/>
</dbReference>
<dbReference type="Proteomes" id="UP000070412">
    <property type="component" value="Unassembled WGS sequence"/>
</dbReference>
<evidence type="ECO:0000256" key="1">
    <source>
        <dbReference type="ARBA" id="ARBA00004115"/>
    </source>
</evidence>
<evidence type="ECO:0000256" key="12">
    <source>
        <dbReference type="SAM" id="SignalP"/>
    </source>
</evidence>
<keyword evidence="6 12" id="KW-0732">Signal</keyword>
<evidence type="ECO:0000313" key="16">
    <source>
        <dbReference type="EnsemblMetazoa" id="KAF7493379.1"/>
    </source>
</evidence>
<reference evidence="17" key="1">
    <citation type="journal article" date="2020" name="PLoS Negl. Trop. Dis.">
        <title>High-quality nuclear genome for Sarcoptes scabiei-A critical resource for a neglected parasite.</title>
        <authorList>
            <person name="Korhonen P.K."/>
            <person name="Gasser R.B."/>
            <person name="Ma G."/>
            <person name="Wang T."/>
            <person name="Stroehlein A.J."/>
            <person name="Young N.D."/>
            <person name="Ang C.S."/>
            <person name="Fernando D.D."/>
            <person name="Lu H.C."/>
            <person name="Taylor S."/>
            <person name="Reynolds S.L."/>
            <person name="Mofiz E."/>
            <person name="Najaraj S.H."/>
            <person name="Gowda H."/>
            <person name="Madugundu A."/>
            <person name="Renuse S."/>
            <person name="Holt D."/>
            <person name="Pandey A."/>
            <person name="Papenfuss A.T."/>
            <person name="Fischer K."/>
        </authorList>
    </citation>
    <scope>NUCLEOTIDE SEQUENCE [LARGE SCALE GENOMIC DNA]</scope>
</reference>
<proteinExistence type="inferred from homology"/>
<keyword evidence="8 11" id="KW-1133">Transmembrane helix</keyword>
<dbReference type="InterPro" id="IPR058545">
    <property type="entry name" value="Beta-prop_EMC1_1st"/>
</dbReference>
<evidence type="ECO:0000313" key="17">
    <source>
        <dbReference type="Proteomes" id="UP000070412"/>
    </source>
</evidence>
<dbReference type="InterPro" id="IPR026895">
    <property type="entry name" value="EMC1"/>
</dbReference>
<evidence type="ECO:0000256" key="9">
    <source>
        <dbReference type="ARBA" id="ARBA00023136"/>
    </source>
</evidence>
<dbReference type="Pfam" id="PF25293">
    <property type="entry name" value="Beta-prop_EMC1_N"/>
    <property type="match status" value="1"/>
</dbReference>
<keyword evidence="17" id="KW-1185">Reference proteome</keyword>
<evidence type="ECO:0000256" key="7">
    <source>
        <dbReference type="ARBA" id="ARBA00022824"/>
    </source>
</evidence>
<dbReference type="Pfam" id="PF07774">
    <property type="entry name" value="EMC1_C"/>
    <property type="match status" value="1"/>
</dbReference>
<keyword evidence="7" id="KW-0256">Endoplasmic reticulum</keyword>
<dbReference type="GO" id="GO:0034975">
    <property type="term" value="P:protein folding in endoplasmic reticulum"/>
    <property type="evidence" value="ECO:0007669"/>
    <property type="project" value="TreeGrafter"/>
</dbReference>
<evidence type="ECO:0000259" key="14">
    <source>
        <dbReference type="Pfam" id="PF25293"/>
    </source>
</evidence>
<comment type="subunit">
    <text evidence="3">Component of the ER membrane protein complex (EMC).</text>
</comment>
<evidence type="ECO:0000313" key="15">
    <source>
        <dbReference type="EMBL" id="KAF7493379.1"/>
    </source>
</evidence>
<feature type="domain" description="ER membrane protein complex subunit 1 C-terminal" evidence="13">
    <location>
        <begin position="864"/>
        <end position="1071"/>
    </location>
</feature>
<sequence length="1072" mass="122867">MKLYNEILIQLLLINLFHNLINCLYEDQIGKFDWRQQFIGRVHQVLRASDIWQDHQLLITSTHSGVLAGLYLRNGSINWRHIFSEGPINFISSWPKSSSFQCPILSINGNGRWIRCWRTQGVLISEHSLPNEFLKEISTSNQELLFEVIRQSEPMLLVAKISSTTYLIEFLQYHFKTRKFQSILKFTGGKWLEQSSCHLITYRYLLCVDQKDHEFQLFDLNDRNPLFKRIPLSTFGLNTELNSIVSIKLQTLPELSSLDKTITISESKKYQQSPLYFALELGGEQGVIIFKIVEVEGGGSSIQLVKIFPFASRATIIPLISSEQESNEFHLDQKDNFNFGMAVMFTKPQSIPYEDQADGKHQQKVFAIKLAIFHLNSWAEITSISSKSILLEFGSKTSIAPINSNGKLVKRLDDRWTIDRFEILPIRTLIYNTRTGRDQYRFTYKLLLTTIDGTIVVTNLMGKINWAREEALSEINNLIMLDLPLSQTDANLEEEYEFDKKTNNVVAMFVHRIKSQLIQLIGFCSHSQNWLLHSFNRLNLRKNFKDSHELLDDEQSSSSIVLDQEESTALDDGKFVEAIDEDDSEVLVRDYFGLHKIIISRTKTGKIFAMETFSGKIVWSRHEPNLSIESNRIQFPIWIQRTNAHYPHSAICTILNSNSSRTFLYSFNPVTGKVLDSRWLPFKIVQAMLLQTIQDSEFRRPLLLLDSNSDAWLYPDNNEIKLLFEKVSDTHFMMIINQSSAFLTGFNFKPIQSSNADDTNESKRFQLKATKIWSYQLPFENKLVSVKAVFKRPHENVHSQGRVLGDRNVLYKYLNPNLVAVLCEHLDLQEKSSVTMFLIDTITGTIVHSVVHRRARGPSQIVHSENSIIYSYFNEKMRRNEIASIDLYDGYNQINSTAFSSLGRNLMTVPIVEHKTFIFPTGIGIMTDTETSKGITSKHLLISLPTGGILELPRAFLDPRRPIHPTQEHAEEGLIPYVPELPIPSETIINYNQSVFSIRGIVSSPATLESTSLICAYGIDIFFTRVAPSKTFDILKDDFDHLLISAVLSLLIIMSYLAKYLAAKKSLNAAWK</sequence>
<name>A0A834VFN7_SARSC</name>
<dbReference type="SUPFAM" id="SSF50998">
    <property type="entry name" value="Quinoprotein alcohol dehydrogenase-like"/>
    <property type="match status" value="1"/>
</dbReference>
<evidence type="ECO:0000256" key="8">
    <source>
        <dbReference type="ARBA" id="ARBA00022989"/>
    </source>
</evidence>
<evidence type="ECO:0000256" key="4">
    <source>
        <dbReference type="ARBA" id="ARBA00020824"/>
    </source>
</evidence>
<accession>A0A834VFN7</accession>
<reference evidence="15" key="2">
    <citation type="submission" date="2020-01" db="EMBL/GenBank/DDBJ databases">
        <authorList>
            <person name="Korhonen P.K.K."/>
            <person name="Guangxu M.G."/>
            <person name="Wang T.W."/>
            <person name="Stroehlein A.J.S."/>
            <person name="Young N.D."/>
            <person name="Ang C.-S.A."/>
            <person name="Fernando D.W.F."/>
            <person name="Lu H.L."/>
            <person name="Taylor S.T."/>
            <person name="Ehtesham M.E.M."/>
            <person name="Najaraj S.H.N."/>
            <person name="Harsha G.H.G."/>
            <person name="Madugundu A.M."/>
            <person name="Renuse S.R."/>
            <person name="Holt D.H."/>
            <person name="Pandey A.P."/>
            <person name="Papenfuss A.P."/>
            <person name="Gasser R.B.G."/>
            <person name="Fischer K.F."/>
        </authorList>
    </citation>
    <scope>NUCLEOTIDE SEQUENCE</scope>
    <source>
        <strain evidence="15">SSS_KF_BRIS2020</strain>
    </source>
</reference>
<evidence type="ECO:0000256" key="11">
    <source>
        <dbReference type="SAM" id="Phobius"/>
    </source>
</evidence>
<dbReference type="AlphaFoldDB" id="A0A834VFN7"/>
<comment type="similarity">
    <text evidence="2">Belongs to the EMC1 family.</text>
</comment>
<evidence type="ECO:0000256" key="2">
    <source>
        <dbReference type="ARBA" id="ARBA00007904"/>
    </source>
</evidence>
<evidence type="ECO:0000256" key="10">
    <source>
        <dbReference type="ARBA" id="ARBA00023180"/>
    </source>
</evidence>
<evidence type="ECO:0000259" key="13">
    <source>
        <dbReference type="Pfam" id="PF07774"/>
    </source>
</evidence>
<keyword evidence="5 11" id="KW-0812">Transmembrane</keyword>
<dbReference type="GO" id="GO:0072546">
    <property type="term" value="C:EMC complex"/>
    <property type="evidence" value="ECO:0007669"/>
    <property type="project" value="InterPro"/>
</dbReference>
<feature type="domain" description="EMC1 first beta-propeller" evidence="14">
    <location>
        <begin position="24"/>
        <end position="143"/>
    </location>
</feature>
<organism evidence="15">
    <name type="scientific">Sarcoptes scabiei</name>
    <name type="common">Itch mite</name>
    <name type="synonym">Acarus scabiei</name>
    <dbReference type="NCBI Taxonomy" id="52283"/>
    <lineage>
        <taxon>Eukaryota</taxon>
        <taxon>Metazoa</taxon>
        <taxon>Ecdysozoa</taxon>
        <taxon>Arthropoda</taxon>
        <taxon>Chelicerata</taxon>
        <taxon>Arachnida</taxon>
        <taxon>Acari</taxon>
        <taxon>Acariformes</taxon>
        <taxon>Sarcoptiformes</taxon>
        <taxon>Astigmata</taxon>
        <taxon>Psoroptidia</taxon>
        <taxon>Sarcoptoidea</taxon>
        <taxon>Sarcoptidae</taxon>
        <taxon>Sarcoptinae</taxon>
        <taxon>Sarcoptes</taxon>
    </lineage>
</organism>
<evidence type="ECO:0000256" key="3">
    <source>
        <dbReference type="ARBA" id="ARBA00011276"/>
    </source>
</evidence>
<dbReference type="PANTHER" id="PTHR21573">
    <property type="entry name" value="ER MEMBRANE PROTEIN COMPLEX SUBUNIT 1"/>
    <property type="match status" value="1"/>
</dbReference>
<evidence type="ECO:0000256" key="6">
    <source>
        <dbReference type="ARBA" id="ARBA00022729"/>
    </source>
</evidence>
<keyword evidence="10" id="KW-0325">Glycoprotein</keyword>
<gene>
    <name evidence="15" type="ORF">SSS_7960</name>
</gene>
<evidence type="ECO:0000256" key="5">
    <source>
        <dbReference type="ARBA" id="ARBA00022692"/>
    </source>
</evidence>
<feature type="signal peptide" evidence="12">
    <location>
        <begin position="1"/>
        <end position="23"/>
    </location>
</feature>
<keyword evidence="9 11" id="KW-0472">Membrane</keyword>
<comment type="subcellular location">
    <subcellularLocation>
        <location evidence="1">Endoplasmic reticulum membrane</location>
        <topology evidence="1">Single-pass type I membrane protein</topology>
    </subcellularLocation>
</comment>
<feature type="chain" id="PRO_5038259528" description="ER membrane protein complex subunit 1" evidence="12">
    <location>
        <begin position="24"/>
        <end position="1072"/>
    </location>
</feature>
<dbReference type="EMBL" id="WVUK01000056">
    <property type="protein sequence ID" value="KAF7493379.1"/>
    <property type="molecule type" value="Genomic_DNA"/>
</dbReference>